<comment type="subcellular location">
    <subcellularLocation>
        <location evidence="1">Cell membrane</location>
    </subcellularLocation>
    <subcellularLocation>
        <location evidence="9">Endomembrane system</location>
        <topology evidence="9">Single-pass membrane protein</topology>
    </subcellularLocation>
</comment>
<keyword evidence="3" id="KW-0812">Transmembrane</keyword>
<protein>
    <recommendedName>
        <fullName evidence="13">Leucine Rich repeats (2 copies)</fullName>
    </recommendedName>
</protein>
<dbReference type="OrthoDB" id="289745at2"/>
<dbReference type="RefSeq" id="WP_114372277.1">
    <property type="nucleotide sequence ID" value="NZ_QPEX01000045.1"/>
</dbReference>
<dbReference type="AlphaFoldDB" id="A0A368KKG5"/>
<organism evidence="11 12">
    <name type="scientific">Bremerella cremea</name>
    <dbReference type="NCBI Taxonomy" id="1031537"/>
    <lineage>
        <taxon>Bacteria</taxon>
        <taxon>Pseudomonadati</taxon>
        <taxon>Planctomycetota</taxon>
        <taxon>Planctomycetia</taxon>
        <taxon>Pirellulales</taxon>
        <taxon>Pirellulaceae</taxon>
        <taxon>Bremerella</taxon>
    </lineage>
</organism>
<dbReference type="PANTHER" id="PTHR48052">
    <property type="entry name" value="UNNAMED PRODUCT"/>
    <property type="match status" value="1"/>
</dbReference>
<keyword evidence="6" id="KW-0472">Membrane</keyword>
<keyword evidence="2" id="KW-1003">Cell membrane</keyword>
<name>A0A368KKG5_9BACT</name>
<dbReference type="GO" id="GO:0012505">
    <property type="term" value="C:endomembrane system"/>
    <property type="evidence" value="ECO:0007669"/>
    <property type="project" value="UniProtKB-SubCell"/>
</dbReference>
<evidence type="ECO:0000313" key="12">
    <source>
        <dbReference type="Proteomes" id="UP000253562"/>
    </source>
</evidence>
<evidence type="ECO:0000256" key="3">
    <source>
        <dbReference type="ARBA" id="ARBA00022692"/>
    </source>
</evidence>
<evidence type="ECO:0000256" key="5">
    <source>
        <dbReference type="ARBA" id="ARBA00022989"/>
    </source>
</evidence>
<dbReference type="SUPFAM" id="SSF52047">
    <property type="entry name" value="RNI-like"/>
    <property type="match status" value="1"/>
</dbReference>
<keyword evidence="7" id="KW-0675">Receptor</keyword>
<evidence type="ECO:0000256" key="1">
    <source>
        <dbReference type="ARBA" id="ARBA00004236"/>
    </source>
</evidence>
<dbReference type="PANTHER" id="PTHR48052:SF65">
    <property type="entry name" value="LRR RECEPTOR-LIKE SERINE_THREONINE-PROTEIN KINASE IRK-RELATED"/>
    <property type="match status" value="1"/>
</dbReference>
<evidence type="ECO:0000313" key="11">
    <source>
        <dbReference type="EMBL" id="RCS41261.1"/>
    </source>
</evidence>
<dbReference type="Proteomes" id="UP000253562">
    <property type="component" value="Unassembled WGS sequence"/>
</dbReference>
<accession>A0A368KKG5</accession>
<dbReference type="GO" id="GO:0005886">
    <property type="term" value="C:plasma membrane"/>
    <property type="evidence" value="ECO:0007669"/>
    <property type="project" value="UniProtKB-SubCell"/>
</dbReference>
<keyword evidence="5" id="KW-1133">Transmembrane helix</keyword>
<comment type="caution">
    <text evidence="11">The sequence shown here is derived from an EMBL/GenBank/DDBJ whole genome shotgun (WGS) entry which is preliminary data.</text>
</comment>
<evidence type="ECO:0000256" key="7">
    <source>
        <dbReference type="ARBA" id="ARBA00023170"/>
    </source>
</evidence>
<feature type="chain" id="PRO_5016736675" description="Leucine Rich repeats (2 copies)" evidence="10">
    <location>
        <begin position="30"/>
        <end position="373"/>
    </location>
</feature>
<reference evidence="11 12" key="1">
    <citation type="submission" date="2018-07" db="EMBL/GenBank/DDBJ databases">
        <title>Comparative genomes isolates from brazilian mangrove.</title>
        <authorList>
            <person name="De Araujo J.E."/>
            <person name="Taketani R.G."/>
            <person name="Silva M.C.P."/>
            <person name="Lourenco M.V."/>
            <person name="Oliveira V.M."/>
            <person name="Andreote F.D."/>
        </authorList>
    </citation>
    <scope>NUCLEOTIDE SEQUENCE [LARGE SCALE GENOMIC DNA]</scope>
    <source>
        <strain evidence="11 12">HEX PRIS-MGV</strain>
    </source>
</reference>
<keyword evidence="8" id="KW-0325">Glycoprotein</keyword>
<feature type="signal peptide" evidence="10">
    <location>
        <begin position="1"/>
        <end position="29"/>
    </location>
</feature>
<dbReference type="Gene3D" id="3.80.10.10">
    <property type="entry name" value="Ribonuclease Inhibitor"/>
    <property type="match status" value="1"/>
</dbReference>
<dbReference type="InterPro" id="IPR032675">
    <property type="entry name" value="LRR_dom_sf"/>
</dbReference>
<evidence type="ECO:0000256" key="8">
    <source>
        <dbReference type="ARBA" id="ARBA00023180"/>
    </source>
</evidence>
<evidence type="ECO:0000256" key="6">
    <source>
        <dbReference type="ARBA" id="ARBA00023136"/>
    </source>
</evidence>
<evidence type="ECO:0000256" key="10">
    <source>
        <dbReference type="SAM" id="SignalP"/>
    </source>
</evidence>
<evidence type="ECO:0000256" key="9">
    <source>
        <dbReference type="ARBA" id="ARBA00037847"/>
    </source>
</evidence>
<keyword evidence="4 10" id="KW-0732">Signal</keyword>
<evidence type="ECO:0000256" key="2">
    <source>
        <dbReference type="ARBA" id="ARBA00022475"/>
    </source>
</evidence>
<sequence>MNCFRSLFRWVFLAGCLSVIGFLPPLARADGQQYESPEIKQAIEYLRKQGATVNFYSTTLGRIGDPFRIKQEVTYYINIHSMVPNPENLAALLVVPKVDRLSVGPNFKRDQLAWNTLAQLSEITTLSISGDLQEYDLPNIARFSNLKTLTLQQANNLNPEDLWYLEELTSLKRVSLSLDEDGAPYFDYLARVPHLEDVSLSLSRDKPVSLAGIQKLEHLVSLSIDAQDVPGTDLQEVGQLSQLTSLNLLRTFLRPEEMEIFRGLNKVTYLNLYRCHFKDNPVDAFEGMTSLERIQLSSNDMTDAVFLPLSKLPKIRYMYVRGSKITDEGLAHLHKAKSLRMIQLSSTDITQAGVDALAKALPTLQVIAPLNKQ</sequence>
<proteinExistence type="predicted"/>
<dbReference type="EMBL" id="QPEX01000045">
    <property type="protein sequence ID" value="RCS41261.1"/>
    <property type="molecule type" value="Genomic_DNA"/>
</dbReference>
<evidence type="ECO:0000256" key="4">
    <source>
        <dbReference type="ARBA" id="ARBA00022729"/>
    </source>
</evidence>
<gene>
    <name evidence="11" type="ORF">DTL42_22095</name>
</gene>
<evidence type="ECO:0008006" key="13">
    <source>
        <dbReference type="Google" id="ProtNLM"/>
    </source>
</evidence>